<feature type="transmembrane region" description="Helical" evidence="7">
    <location>
        <begin position="165"/>
        <end position="184"/>
    </location>
</feature>
<proteinExistence type="predicted"/>
<dbReference type="RefSeq" id="WP_101105999.1">
    <property type="nucleotide sequence ID" value="NZ_JBBMEZ010000007.1"/>
</dbReference>
<feature type="transmembrane region" description="Helical" evidence="7">
    <location>
        <begin position="252"/>
        <end position="274"/>
    </location>
</feature>
<dbReference type="PANTHER" id="PTHR24221">
    <property type="entry name" value="ATP-BINDING CASSETTE SUB-FAMILY B"/>
    <property type="match status" value="1"/>
</dbReference>
<protein>
    <submittedName>
        <fullName evidence="10">ABC transporter ATP-binding protein</fullName>
    </submittedName>
</protein>
<dbReference type="InterPro" id="IPR003593">
    <property type="entry name" value="AAA+_ATPase"/>
</dbReference>
<evidence type="ECO:0000256" key="6">
    <source>
        <dbReference type="ARBA" id="ARBA00023136"/>
    </source>
</evidence>
<feature type="transmembrane region" description="Helical" evidence="7">
    <location>
        <begin position="20"/>
        <end position="43"/>
    </location>
</feature>
<dbReference type="SUPFAM" id="SSF52540">
    <property type="entry name" value="P-loop containing nucleoside triphosphate hydrolases"/>
    <property type="match status" value="1"/>
</dbReference>
<dbReference type="Pfam" id="PF00005">
    <property type="entry name" value="ABC_tran"/>
    <property type="match status" value="1"/>
</dbReference>
<reference evidence="10 11" key="1">
    <citation type="submission" date="2024-03" db="EMBL/GenBank/DDBJ databases">
        <title>Human intestinal bacterial collection.</title>
        <authorList>
            <person name="Pauvert C."/>
            <person name="Hitch T.C.A."/>
            <person name="Clavel T."/>
        </authorList>
    </citation>
    <scope>NUCLEOTIDE SEQUENCE [LARGE SCALE GENOMIC DNA]</scope>
    <source>
        <strain evidence="10 11">CLA-JM-H38</strain>
    </source>
</reference>
<dbReference type="SMART" id="SM00382">
    <property type="entry name" value="AAA"/>
    <property type="match status" value="1"/>
</dbReference>
<dbReference type="Gene3D" id="1.20.1560.10">
    <property type="entry name" value="ABC transporter type 1, transmembrane domain"/>
    <property type="match status" value="1"/>
</dbReference>
<keyword evidence="4 10" id="KW-0067">ATP-binding</keyword>
<name>A0ABV1F7Z3_9FIRM</name>
<keyword evidence="6 7" id="KW-0472">Membrane</keyword>
<keyword evidence="5 7" id="KW-1133">Transmembrane helix</keyword>
<evidence type="ECO:0000256" key="2">
    <source>
        <dbReference type="ARBA" id="ARBA00022692"/>
    </source>
</evidence>
<gene>
    <name evidence="10" type="ORF">WMO39_03975</name>
</gene>
<evidence type="ECO:0000256" key="3">
    <source>
        <dbReference type="ARBA" id="ARBA00022741"/>
    </source>
</evidence>
<comment type="subcellular location">
    <subcellularLocation>
        <location evidence="1">Cell membrane</location>
        <topology evidence="1">Multi-pass membrane protein</topology>
    </subcellularLocation>
</comment>
<accession>A0ABV1F7Z3</accession>
<evidence type="ECO:0000256" key="1">
    <source>
        <dbReference type="ARBA" id="ARBA00004651"/>
    </source>
</evidence>
<keyword evidence="2 7" id="KW-0812">Transmembrane</keyword>
<dbReference type="EMBL" id="JBBMEZ010000007">
    <property type="protein sequence ID" value="MEQ2469495.1"/>
    <property type="molecule type" value="Genomic_DNA"/>
</dbReference>
<dbReference type="SUPFAM" id="SSF90123">
    <property type="entry name" value="ABC transporter transmembrane region"/>
    <property type="match status" value="1"/>
</dbReference>
<dbReference type="PROSITE" id="PS50929">
    <property type="entry name" value="ABC_TM1F"/>
    <property type="match status" value="1"/>
</dbReference>
<dbReference type="InterPro" id="IPR036640">
    <property type="entry name" value="ABC1_TM_sf"/>
</dbReference>
<evidence type="ECO:0000256" key="7">
    <source>
        <dbReference type="SAM" id="Phobius"/>
    </source>
</evidence>
<organism evidence="10 11">
    <name type="scientific">Ruminococcoides intestinale</name>
    <dbReference type="NCBI Taxonomy" id="3133162"/>
    <lineage>
        <taxon>Bacteria</taxon>
        <taxon>Bacillati</taxon>
        <taxon>Bacillota</taxon>
        <taxon>Clostridia</taxon>
        <taxon>Eubacteriales</taxon>
        <taxon>Oscillospiraceae</taxon>
        <taxon>Ruminococcoides</taxon>
    </lineage>
</organism>
<evidence type="ECO:0000256" key="4">
    <source>
        <dbReference type="ARBA" id="ARBA00022840"/>
    </source>
</evidence>
<dbReference type="InterPro" id="IPR003439">
    <property type="entry name" value="ABC_transporter-like_ATP-bd"/>
</dbReference>
<feature type="domain" description="ABC transmembrane type-1" evidence="9">
    <location>
        <begin position="26"/>
        <end position="280"/>
    </location>
</feature>
<dbReference type="Proteomes" id="UP001490816">
    <property type="component" value="Unassembled WGS sequence"/>
</dbReference>
<feature type="domain" description="ABC transporter" evidence="8">
    <location>
        <begin position="342"/>
        <end position="579"/>
    </location>
</feature>
<dbReference type="InterPro" id="IPR017871">
    <property type="entry name" value="ABC_transporter-like_CS"/>
</dbReference>
<dbReference type="InterPro" id="IPR011527">
    <property type="entry name" value="ABC1_TM_dom"/>
</dbReference>
<keyword evidence="3" id="KW-0547">Nucleotide-binding</keyword>
<evidence type="ECO:0000256" key="5">
    <source>
        <dbReference type="ARBA" id="ARBA00022989"/>
    </source>
</evidence>
<dbReference type="CDD" id="cd07346">
    <property type="entry name" value="ABC_6TM_exporters"/>
    <property type="match status" value="1"/>
</dbReference>
<evidence type="ECO:0000313" key="11">
    <source>
        <dbReference type="Proteomes" id="UP001490816"/>
    </source>
</evidence>
<dbReference type="Gene3D" id="3.40.50.300">
    <property type="entry name" value="P-loop containing nucleotide triphosphate hydrolases"/>
    <property type="match status" value="1"/>
</dbReference>
<feature type="transmembrane region" description="Helical" evidence="7">
    <location>
        <begin position="63"/>
        <end position="86"/>
    </location>
</feature>
<evidence type="ECO:0000313" key="10">
    <source>
        <dbReference type="EMBL" id="MEQ2469495.1"/>
    </source>
</evidence>
<keyword evidence="11" id="KW-1185">Reference proteome</keyword>
<feature type="transmembrane region" description="Helical" evidence="7">
    <location>
        <begin position="141"/>
        <end position="159"/>
    </location>
</feature>
<comment type="caution">
    <text evidence="10">The sequence shown here is derived from an EMBL/GenBank/DDBJ whole genome shotgun (WGS) entry which is preliminary data.</text>
</comment>
<sequence length="593" mass="66033">MKKQSNLSRLMSYAGNHKYFTYASWILSGSSAVFALAPFYYLWKIIKEVLEVIPDFSKATSLVHNGWMAVIFAAAAFLIYVAGLLCSHKAAFRVQTNLRKDMMHHIIKLPLGTLEALGSGKVRKTVNECSESTETYLAHQLPDMVTAYITPIGLLFMLFFFDWRFGLFCLIPILLSFVIMFTQMTGPTLKTKMEEYQNALEDMSNEAVEYVRGIPVVKTFGQSVFSFHRFKKSIDNYSTWAISYTESMRKPMCILTMLINGIFAFILVAGMWFTSGGVTTDLILSILFYIIITPVLTVTMTKIMFQSENTMLVTDALKRIDSILNLEPLESTDVKTPKDNSVVLKSVSYSYDKGNKTKKAIDNISLSIKPNETVAFVGQSGGGKTTLANLISRFFDADEGEVFIGGVNVQNIDKTVLMNTVSFVFQNSRLIKGTILDNVKMARPDATNEEVLQAIHKAQCDDIIKKFPEGINTVIGTHGTYLSGGEQQRISIARAILKNAPILILDEATAFADPDNEAKVQQAINELAKDKTVIMIAHRLSTIANADKIYLLENGKIAESGTNDELVAKGGIYAKMMKNYVLSVNWKISKEGK</sequence>
<dbReference type="InterPro" id="IPR027417">
    <property type="entry name" value="P-loop_NTPase"/>
</dbReference>
<dbReference type="PROSITE" id="PS00211">
    <property type="entry name" value="ABC_TRANSPORTER_1"/>
    <property type="match status" value="1"/>
</dbReference>
<evidence type="ECO:0000259" key="8">
    <source>
        <dbReference type="PROSITE" id="PS50893"/>
    </source>
</evidence>
<dbReference type="PROSITE" id="PS50893">
    <property type="entry name" value="ABC_TRANSPORTER_2"/>
    <property type="match status" value="1"/>
</dbReference>
<dbReference type="PANTHER" id="PTHR24221:SF397">
    <property type="entry name" value="ABC TRANSPORTER, ATP-BINDING TRANSMEMBRANE PROTEIN"/>
    <property type="match status" value="1"/>
</dbReference>
<dbReference type="InterPro" id="IPR039421">
    <property type="entry name" value="Type_1_exporter"/>
</dbReference>
<feature type="transmembrane region" description="Helical" evidence="7">
    <location>
        <begin position="286"/>
        <end position="305"/>
    </location>
</feature>
<dbReference type="GO" id="GO:0005524">
    <property type="term" value="F:ATP binding"/>
    <property type="evidence" value="ECO:0007669"/>
    <property type="project" value="UniProtKB-KW"/>
</dbReference>
<dbReference type="Pfam" id="PF00664">
    <property type="entry name" value="ABC_membrane"/>
    <property type="match status" value="1"/>
</dbReference>
<evidence type="ECO:0000259" key="9">
    <source>
        <dbReference type="PROSITE" id="PS50929"/>
    </source>
</evidence>